<comment type="caution">
    <text evidence="1">The sequence shown here is derived from an EMBL/GenBank/DDBJ whole genome shotgun (WGS) entry which is preliminary data.</text>
</comment>
<dbReference type="Proteomes" id="UP000727456">
    <property type="component" value="Unassembled WGS sequence"/>
</dbReference>
<evidence type="ECO:0000313" key="1">
    <source>
        <dbReference type="EMBL" id="NIJ07786.1"/>
    </source>
</evidence>
<accession>A0ABX0TQI4</accession>
<dbReference type="InterPro" id="IPR018673">
    <property type="entry name" value="DUF2141"/>
</dbReference>
<keyword evidence="2" id="KW-1185">Reference proteome</keyword>
<sequence>MIALLAMAAAIASSPRLGVAEGTCRPNESGPAIRITVEGLSHRTGTLRAELYPVNDDDFLEDDNKLIAAGKAFRRSVAPVPAAGPVILCLRAPSPGAYALAVIHNPSGGHGFSLLRDGVGFAGNPYLGHAKPHAIEAAINVGQDVTPTLIVMNYRRGLFSFGPLGRR</sequence>
<evidence type="ECO:0000313" key="2">
    <source>
        <dbReference type="Proteomes" id="UP000727456"/>
    </source>
</evidence>
<dbReference type="RefSeq" id="WP_341786309.1">
    <property type="nucleotide sequence ID" value="NZ_JAAOZC010000003.1"/>
</dbReference>
<organism evidence="1 2">
    <name type="scientific">Sphingomonas vulcanisoli</name>
    <dbReference type="NCBI Taxonomy" id="1658060"/>
    <lineage>
        <taxon>Bacteria</taxon>
        <taxon>Pseudomonadati</taxon>
        <taxon>Pseudomonadota</taxon>
        <taxon>Alphaproteobacteria</taxon>
        <taxon>Sphingomonadales</taxon>
        <taxon>Sphingomonadaceae</taxon>
        <taxon>Sphingomonas</taxon>
    </lineage>
</organism>
<proteinExistence type="predicted"/>
<gene>
    <name evidence="1" type="ORF">FHS31_001396</name>
</gene>
<reference evidence="1 2" key="1">
    <citation type="submission" date="2020-03" db="EMBL/GenBank/DDBJ databases">
        <title>Genomic Encyclopedia of Type Strains, Phase III (KMG-III): the genomes of soil and plant-associated and newly described type strains.</title>
        <authorList>
            <person name="Whitman W."/>
        </authorList>
    </citation>
    <scope>NUCLEOTIDE SEQUENCE [LARGE SCALE GENOMIC DNA]</scope>
    <source>
        <strain evidence="1 2">CECT 8804</strain>
    </source>
</reference>
<dbReference type="Pfam" id="PF09912">
    <property type="entry name" value="DUF2141"/>
    <property type="match status" value="1"/>
</dbReference>
<name>A0ABX0TQI4_9SPHN</name>
<dbReference type="EMBL" id="JAAOZC010000003">
    <property type="protein sequence ID" value="NIJ07786.1"/>
    <property type="molecule type" value="Genomic_DNA"/>
</dbReference>
<protein>
    <submittedName>
        <fullName evidence="1">Uncharacterized protein (DUF2141 family)</fullName>
    </submittedName>
</protein>